<evidence type="ECO:0000256" key="5">
    <source>
        <dbReference type="SAM" id="SignalP"/>
    </source>
</evidence>
<proteinExistence type="predicted"/>
<dbReference type="PROSITE" id="PS51007">
    <property type="entry name" value="CYTC"/>
    <property type="match status" value="2"/>
</dbReference>
<sequence>MNPSFPLRWLLRAGVALLASGAGAAAAATDVPDPMQQRVAACASCHGAHGEGLPGDAKVPRLAGKPAAYLQQQLASFQSGRRHHAAMEYVVRQLSPDYLRQIAEYFAAQQVPYRRQTAPAVSAAAMQRGEQLVRHGDPSRGVPSCASCHGDTLTGVEPMMPGLAGLSYAYIHAQLDAWRTHQRVADGPGCMVVVANRMTGGDVAAVAAWLASQPPPADMHPVPASAQREPLPGWCVLGNGGVNP</sequence>
<dbReference type="Gene3D" id="1.10.760.10">
    <property type="entry name" value="Cytochrome c-like domain"/>
    <property type="match status" value="2"/>
</dbReference>
<dbReference type="PIRSF" id="PIRSF000005">
    <property type="entry name" value="Cytochrome_c4"/>
    <property type="match status" value="1"/>
</dbReference>
<comment type="caution">
    <text evidence="7">The sequence shown here is derived from an EMBL/GenBank/DDBJ whole genome shotgun (WGS) entry which is preliminary data.</text>
</comment>
<dbReference type="SUPFAM" id="SSF46626">
    <property type="entry name" value="Cytochrome c"/>
    <property type="match status" value="2"/>
</dbReference>
<dbReference type="EMBL" id="JBGBPY010000001">
    <property type="protein sequence ID" value="MEY2182815.1"/>
    <property type="molecule type" value="Genomic_DNA"/>
</dbReference>
<dbReference type="PANTHER" id="PTHR33751:SF11">
    <property type="entry name" value="BLL4483 PROTEIN"/>
    <property type="match status" value="1"/>
</dbReference>
<dbReference type="InterPro" id="IPR009056">
    <property type="entry name" value="Cyt_c-like_dom"/>
</dbReference>
<gene>
    <name evidence="7" type="ORF">AB7878_10340</name>
</gene>
<dbReference type="InterPro" id="IPR050597">
    <property type="entry name" value="Cytochrome_c_Oxidase_Subunit"/>
</dbReference>
<evidence type="ECO:0000256" key="1">
    <source>
        <dbReference type="ARBA" id="ARBA00022617"/>
    </source>
</evidence>
<keyword evidence="8" id="KW-1185">Reference proteome</keyword>
<keyword evidence="1 4" id="KW-0349">Heme</keyword>
<reference evidence="7 8" key="1">
    <citation type="submission" date="2024-07" db="EMBL/GenBank/DDBJ databases">
        <title>Molecular mechanisms and environmental adaptations of flagellar loss and biofilm growth of Rhodanobacter under environmental stress.</title>
        <authorList>
            <person name="Chen M."/>
        </authorList>
    </citation>
    <scope>NUCLEOTIDE SEQUENCE [LARGE SCALE GENOMIC DNA]</scope>
    <source>
        <strain evidence="7 8">RS22</strain>
    </source>
</reference>
<dbReference type="InterPro" id="IPR036909">
    <property type="entry name" value="Cyt_c-like_dom_sf"/>
</dbReference>
<evidence type="ECO:0000256" key="2">
    <source>
        <dbReference type="ARBA" id="ARBA00022723"/>
    </source>
</evidence>
<evidence type="ECO:0000259" key="6">
    <source>
        <dbReference type="PROSITE" id="PS51007"/>
    </source>
</evidence>
<keyword evidence="3 4" id="KW-0408">Iron</keyword>
<name>A0ABV4AR17_9GAMM</name>
<protein>
    <submittedName>
        <fullName evidence="7">Cytochrome c</fullName>
    </submittedName>
</protein>
<feature type="signal peptide" evidence="5">
    <location>
        <begin position="1"/>
        <end position="24"/>
    </location>
</feature>
<dbReference type="PANTHER" id="PTHR33751">
    <property type="entry name" value="CBB3-TYPE CYTOCHROME C OXIDASE SUBUNIT FIXP"/>
    <property type="match status" value="1"/>
</dbReference>
<evidence type="ECO:0000313" key="7">
    <source>
        <dbReference type="EMBL" id="MEY2182815.1"/>
    </source>
</evidence>
<feature type="chain" id="PRO_5047183573" evidence="5">
    <location>
        <begin position="25"/>
        <end position="244"/>
    </location>
</feature>
<feature type="domain" description="Cytochrome c" evidence="6">
    <location>
        <begin position="124"/>
        <end position="214"/>
    </location>
</feature>
<keyword evidence="2 4" id="KW-0479">Metal-binding</keyword>
<organism evidence="7 8">
    <name type="scientific">Rhodanobacter humi</name>
    <dbReference type="NCBI Taxonomy" id="1888173"/>
    <lineage>
        <taxon>Bacteria</taxon>
        <taxon>Pseudomonadati</taxon>
        <taxon>Pseudomonadota</taxon>
        <taxon>Gammaproteobacteria</taxon>
        <taxon>Lysobacterales</taxon>
        <taxon>Rhodanobacteraceae</taxon>
        <taxon>Rhodanobacter</taxon>
    </lineage>
</organism>
<evidence type="ECO:0000256" key="4">
    <source>
        <dbReference type="PROSITE-ProRule" id="PRU00433"/>
    </source>
</evidence>
<evidence type="ECO:0000256" key="3">
    <source>
        <dbReference type="ARBA" id="ARBA00023004"/>
    </source>
</evidence>
<keyword evidence="5" id="KW-0732">Signal</keyword>
<evidence type="ECO:0000313" key="8">
    <source>
        <dbReference type="Proteomes" id="UP001562159"/>
    </source>
</evidence>
<accession>A0ABV4AR17</accession>
<dbReference type="Proteomes" id="UP001562159">
    <property type="component" value="Unassembled WGS sequence"/>
</dbReference>
<dbReference type="InterPro" id="IPR024167">
    <property type="entry name" value="Cytochrome_c4-like"/>
</dbReference>
<feature type="domain" description="Cytochrome c" evidence="6">
    <location>
        <begin position="16"/>
        <end position="110"/>
    </location>
</feature>
<dbReference type="Pfam" id="PF00034">
    <property type="entry name" value="Cytochrom_C"/>
    <property type="match status" value="2"/>
</dbReference>